<evidence type="ECO:0000259" key="4">
    <source>
        <dbReference type="PROSITE" id="PS50893"/>
    </source>
</evidence>
<dbReference type="PANTHER" id="PTHR42855:SF2">
    <property type="entry name" value="DRUG RESISTANCE ABC TRANSPORTER,ATP-BINDING PROTEIN"/>
    <property type="match status" value="1"/>
</dbReference>
<keyword evidence="1" id="KW-0547">Nucleotide-binding</keyword>
<dbReference type="GO" id="GO:0003677">
    <property type="term" value="F:DNA binding"/>
    <property type="evidence" value="ECO:0007669"/>
    <property type="project" value="InterPro"/>
</dbReference>
<sequence>MLKVHQLAKSFGGQILFNEISWTLGGSDRVGLVGANGSGKSTLLRILLGQIEPDNGTVDRPAAGSMGYLAQNDFTLTSGLEGTPEEEAWSAFPEICDIEKRLDELRRDEGGDAQEEMDLIHRRQILEVDDVTSRISRTLAGLGFRQEEIRRPLHTFSHGWQMRAALARLLLMEPSLLLLDEPTNHLDLESREWLAEFLGAFKGSLVVVSHDRDFLDQTVTRITEILGGGLEDYRGGYSDYEQQKVERHALRWKAYKRQTEEIKRTRDWIARYHAQKRLASRVQSRIRMLEKMERLPSPEAPPPEMKARFPDPSPTPRLICRLTGIKKSYGEKKVLDHLDLELHRGDRLAIVGSNGVGKSTLLRILCGRESIQEGKIHMAPEVSLGLFSHDQIQAWDRSTTVLEMAVHTKPDEATQRLRTLLGAFLFRKDDVDKPIGALSGGERSRLALACLLLKAPNLLVLDEPTNHLDLVSIEALLKALEEYAGTIIFVAHDRYFLKRLATKVAWPLDGRFQIYPGRYEEYLWARRNRPQSFEAGGEEASDPAPVPDEDAGQPGREAAAEAPAPPDPRSEAKQRQRLATRRAKRLKELEGKIQELEERKRRYEEAFARPDFFDDADRSRPYLESHKETVAALEKLFEEWIEIENEEIDEPRDERG</sequence>
<feature type="domain" description="ABC transporter" evidence="4">
    <location>
        <begin position="2"/>
        <end position="252"/>
    </location>
</feature>
<dbReference type="InterPro" id="IPR032524">
    <property type="entry name" value="ABC_tran_C"/>
</dbReference>
<dbReference type="FunFam" id="3.40.50.300:FF:000011">
    <property type="entry name" value="Putative ABC transporter ATP-binding component"/>
    <property type="match status" value="1"/>
</dbReference>
<dbReference type="Pfam" id="PF16326">
    <property type="entry name" value="ABC_tran_CTD"/>
    <property type="match status" value="1"/>
</dbReference>
<dbReference type="SUPFAM" id="SSF52540">
    <property type="entry name" value="P-loop containing nucleoside triphosphate hydrolases"/>
    <property type="match status" value="2"/>
</dbReference>
<evidence type="ECO:0000256" key="3">
    <source>
        <dbReference type="SAM" id="MobiDB-lite"/>
    </source>
</evidence>
<protein>
    <submittedName>
        <fullName evidence="5">ABC-F family ATP-binding cassette domain-containing protein</fullName>
    </submittedName>
</protein>
<dbReference type="Pfam" id="PF00005">
    <property type="entry name" value="ABC_tran"/>
    <property type="match status" value="2"/>
</dbReference>
<feature type="region of interest" description="Disordered" evidence="3">
    <location>
        <begin position="533"/>
        <end position="581"/>
    </location>
</feature>
<dbReference type="GO" id="GO:0016887">
    <property type="term" value="F:ATP hydrolysis activity"/>
    <property type="evidence" value="ECO:0007669"/>
    <property type="project" value="InterPro"/>
</dbReference>
<accession>A0A948W956</accession>
<dbReference type="InterPro" id="IPR032781">
    <property type="entry name" value="ABC_tran_Xtn"/>
</dbReference>
<evidence type="ECO:0000256" key="2">
    <source>
        <dbReference type="ARBA" id="ARBA00022840"/>
    </source>
</evidence>
<organism evidence="5 6">
    <name type="scientific">Eiseniibacteriota bacterium</name>
    <dbReference type="NCBI Taxonomy" id="2212470"/>
    <lineage>
        <taxon>Bacteria</taxon>
        <taxon>Candidatus Eiseniibacteriota</taxon>
    </lineage>
</organism>
<dbReference type="PROSITE" id="PS00211">
    <property type="entry name" value="ABC_TRANSPORTER_1"/>
    <property type="match status" value="2"/>
</dbReference>
<keyword evidence="2 5" id="KW-0067">ATP-binding</keyword>
<dbReference type="GO" id="GO:0005524">
    <property type="term" value="F:ATP binding"/>
    <property type="evidence" value="ECO:0007669"/>
    <property type="project" value="UniProtKB-KW"/>
</dbReference>
<dbReference type="InterPro" id="IPR017871">
    <property type="entry name" value="ABC_transporter-like_CS"/>
</dbReference>
<dbReference type="Gene3D" id="1.10.287.380">
    <property type="entry name" value="Valyl-tRNA synthetase, C-terminal domain"/>
    <property type="match status" value="1"/>
</dbReference>
<dbReference type="Proteomes" id="UP000777784">
    <property type="component" value="Unassembled WGS sequence"/>
</dbReference>
<dbReference type="AlphaFoldDB" id="A0A948W956"/>
<dbReference type="Gene3D" id="3.40.50.300">
    <property type="entry name" value="P-loop containing nucleotide triphosphate hydrolases"/>
    <property type="match status" value="2"/>
</dbReference>
<evidence type="ECO:0000313" key="5">
    <source>
        <dbReference type="EMBL" id="MBU2693416.1"/>
    </source>
</evidence>
<proteinExistence type="predicted"/>
<gene>
    <name evidence="5" type="ORF">KJ970_21065</name>
</gene>
<feature type="compositionally biased region" description="Low complexity" evidence="3">
    <location>
        <begin position="552"/>
        <end position="562"/>
    </location>
</feature>
<dbReference type="PANTHER" id="PTHR42855">
    <property type="entry name" value="ABC TRANSPORTER ATP-BINDING SUBUNIT"/>
    <property type="match status" value="1"/>
</dbReference>
<dbReference type="InterPro" id="IPR051309">
    <property type="entry name" value="ABCF_ATPase"/>
</dbReference>
<dbReference type="CDD" id="cd03221">
    <property type="entry name" value="ABCF_EF-3"/>
    <property type="match status" value="2"/>
</dbReference>
<dbReference type="InterPro" id="IPR027417">
    <property type="entry name" value="P-loop_NTPase"/>
</dbReference>
<feature type="compositionally biased region" description="Acidic residues" evidence="3">
    <location>
        <begin position="536"/>
        <end position="551"/>
    </location>
</feature>
<comment type="caution">
    <text evidence="5">The sequence shown here is derived from an EMBL/GenBank/DDBJ whole genome shotgun (WGS) entry which is preliminary data.</text>
</comment>
<dbReference type="Pfam" id="PF12848">
    <property type="entry name" value="ABC_tran_Xtn"/>
    <property type="match status" value="1"/>
</dbReference>
<dbReference type="PROSITE" id="PS50893">
    <property type="entry name" value="ABC_TRANSPORTER_2"/>
    <property type="match status" value="2"/>
</dbReference>
<dbReference type="InterPro" id="IPR003439">
    <property type="entry name" value="ABC_transporter-like_ATP-bd"/>
</dbReference>
<dbReference type="InterPro" id="IPR003593">
    <property type="entry name" value="AAA+_ATPase"/>
</dbReference>
<dbReference type="EMBL" id="JAHJDP010000119">
    <property type="protein sequence ID" value="MBU2693416.1"/>
    <property type="molecule type" value="Genomic_DNA"/>
</dbReference>
<feature type="domain" description="ABC transporter" evidence="4">
    <location>
        <begin position="320"/>
        <end position="534"/>
    </location>
</feature>
<evidence type="ECO:0000256" key="1">
    <source>
        <dbReference type="ARBA" id="ARBA00022741"/>
    </source>
</evidence>
<evidence type="ECO:0000313" key="6">
    <source>
        <dbReference type="Proteomes" id="UP000777784"/>
    </source>
</evidence>
<name>A0A948W956_UNCEI</name>
<dbReference type="InterPro" id="IPR037118">
    <property type="entry name" value="Val-tRNA_synth_C_sf"/>
</dbReference>
<reference evidence="5" key="1">
    <citation type="submission" date="2021-05" db="EMBL/GenBank/DDBJ databases">
        <title>Energy efficiency and biological interactions define the core microbiome of deep oligotrophic groundwater.</title>
        <authorList>
            <person name="Mehrshad M."/>
            <person name="Lopez-Fernandez M."/>
            <person name="Bell E."/>
            <person name="Bernier-Latmani R."/>
            <person name="Bertilsson S."/>
            <person name="Dopson M."/>
        </authorList>
    </citation>
    <scope>NUCLEOTIDE SEQUENCE</scope>
    <source>
        <strain evidence="5">Modern_marine.mb.64</strain>
    </source>
</reference>
<dbReference type="SMART" id="SM00382">
    <property type="entry name" value="AAA"/>
    <property type="match status" value="2"/>
</dbReference>